<dbReference type="Gene3D" id="3.90.550.10">
    <property type="entry name" value="Spore Coat Polysaccharide Biosynthesis Protein SpsA, Chain A"/>
    <property type="match status" value="1"/>
</dbReference>
<gene>
    <name evidence="2" type="ORF">RFV38_05365</name>
</gene>
<dbReference type="Pfam" id="PF00535">
    <property type="entry name" value="Glycos_transf_2"/>
    <property type="match status" value="1"/>
</dbReference>
<keyword evidence="3" id="KW-1185">Reference proteome</keyword>
<dbReference type="Proteomes" id="UP001279681">
    <property type="component" value="Unassembled WGS sequence"/>
</dbReference>
<reference evidence="3" key="1">
    <citation type="submission" date="2023-07" db="EMBL/GenBank/DDBJ databases">
        <authorList>
            <person name="Colorado M.A."/>
            <person name="Villamil L.M."/>
            <person name="Melo J.F."/>
            <person name="Rodriguez J.A."/>
            <person name="Ruiz R.Y."/>
        </authorList>
    </citation>
    <scope>NUCLEOTIDE SEQUENCE [LARGE SCALE GENOMIC DNA]</scope>
    <source>
        <strain evidence="3">C33</strain>
    </source>
</reference>
<dbReference type="EMBL" id="JAVIKH010000005">
    <property type="protein sequence ID" value="MDX8335927.1"/>
    <property type="molecule type" value="Genomic_DNA"/>
</dbReference>
<evidence type="ECO:0000313" key="2">
    <source>
        <dbReference type="EMBL" id="MDX8335927.1"/>
    </source>
</evidence>
<organism evidence="2 3">
    <name type="scientific">Candidatus Cetobacterium colombiensis</name>
    <dbReference type="NCBI Taxonomy" id="3073100"/>
    <lineage>
        <taxon>Bacteria</taxon>
        <taxon>Fusobacteriati</taxon>
        <taxon>Fusobacteriota</taxon>
        <taxon>Fusobacteriia</taxon>
        <taxon>Fusobacteriales</taxon>
        <taxon>Fusobacteriaceae</taxon>
        <taxon>Cetobacterium</taxon>
    </lineage>
</organism>
<dbReference type="RefSeq" id="WP_320313331.1">
    <property type="nucleotide sequence ID" value="NZ_JAVIKH010000005.1"/>
</dbReference>
<dbReference type="InterPro" id="IPR001173">
    <property type="entry name" value="Glyco_trans_2-like"/>
</dbReference>
<dbReference type="InterPro" id="IPR029044">
    <property type="entry name" value="Nucleotide-diphossugar_trans"/>
</dbReference>
<comment type="caution">
    <text evidence="2">The sequence shown here is derived from an EMBL/GenBank/DDBJ whole genome shotgun (WGS) entry which is preliminary data.</text>
</comment>
<evidence type="ECO:0000259" key="1">
    <source>
        <dbReference type="Pfam" id="PF00535"/>
    </source>
</evidence>
<protein>
    <submittedName>
        <fullName evidence="2">Glycosyltransferase family 2 protein</fullName>
        <ecNumber evidence="2">2.4.-.-</ecNumber>
    </submittedName>
</protein>
<dbReference type="EC" id="2.4.-.-" evidence="2"/>
<dbReference type="GO" id="GO:0016757">
    <property type="term" value="F:glycosyltransferase activity"/>
    <property type="evidence" value="ECO:0007669"/>
    <property type="project" value="UniProtKB-KW"/>
</dbReference>
<feature type="domain" description="Glycosyltransferase 2-like" evidence="1">
    <location>
        <begin position="6"/>
        <end position="155"/>
    </location>
</feature>
<accession>A0ABU4W8T6</accession>
<keyword evidence="2" id="KW-0808">Transferase</keyword>
<dbReference type="PANTHER" id="PTHR22916:SF3">
    <property type="entry name" value="UDP-GLCNAC:BETAGAL BETA-1,3-N-ACETYLGLUCOSAMINYLTRANSFERASE-LIKE PROTEIN 1"/>
    <property type="match status" value="1"/>
</dbReference>
<proteinExistence type="predicted"/>
<dbReference type="CDD" id="cd00761">
    <property type="entry name" value="Glyco_tranf_GTA_type"/>
    <property type="match status" value="1"/>
</dbReference>
<name>A0ABU4W8T6_9FUSO</name>
<sequence>MKPLVSVIIPVYNVEKYIEDCLLSIIRSSYKNIEILIIDDCSLDKGETIIKKYLQMDSRVKLLQNEKNKGVCYTRNKGLENASGKYVIFIDGDDFISESWIENLVKIIEEKSCSVVIGKSKNYRDGKIDDYKITDLKTSGYMKFEKMRLSKNGVIWNKIYDLNFLKKNSIFFSKEPLNYGEDLEFVYRVLSKADKIYYSEVGEYFYRCNRPFSLSRKTENEKRIKNLTQVLEKLLSFSKKNDKYNKKTLKKIGEDILIEHFEDPTIKIDMDLIRSVGRFLPEIYMLKKFRKKIKERMGLK</sequence>
<dbReference type="SUPFAM" id="SSF53448">
    <property type="entry name" value="Nucleotide-diphospho-sugar transferases"/>
    <property type="match status" value="1"/>
</dbReference>
<keyword evidence="2" id="KW-0328">Glycosyltransferase</keyword>
<evidence type="ECO:0000313" key="3">
    <source>
        <dbReference type="Proteomes" id="UP001279681"/>
    </source>
</evidence>
<dbReference type="PANTHER" id="PTHR22916">
    <property type="entry name" value="GLYCOSYLTRANSFERASE"/>
    <property type="match status" value="1"/>
</dbReference>